<evidence type="ECO:0000313" key="4">
    <source>
        <dbReference type="Proteomes" id="UP000030680"/>
    </source>
</evidence>
<dbReference type="SMART" id="SM00165">
    <property type="entry name" value="UBA"/>
    <property type="match status" value="1"/>
</dbReference>
<evidence type="ECO:0000256" key="1">
    <source>
        <dbReference type="SAM" id="MobiDB-lite"/>
    </source>
</evidence>
<dbReference type="InterPro" id="IPR009060">
    <property type="entry name" value="UBA-like_sf"/>
</dbReference>
<feature type="domain" description="UBA" evidence="2">
    <location>
        <begin position="1369"/>
        <end position="1411"/>
    </location>
</feature>
<dbReference type="SUPFAM" id="SSF46934">
    <property type="entry name" value="UBA-like"/>
    <property type="match status" value="1"/>
</dbReference>
<dbReference type="Proteomes" id="UP000030680">
    <property type="component" value="Unassembled WGS sequence"/>
</dbReference>
<dbReference type="CDD" id="cd14327">
    <property type="entry name" value="UBA_atUPL1_2_like"/>
    <property type="match status" value="1"/>
</dbReference>
<dbReference type="Gramene" id="EME26115">
    <property type="protein sequence ID" value="EME26115"/>
    <property type="gene ID" value="Gasu_62360"/>
</dbReference>
<reference evidence="4" key="1">
    <citation type="journal article" date="2013" name="Science">
        <title>Gene transfer from bacteria and archaea facilitated evolution of an extremophilic eukaryote.</title>
        <authorList>
            <person name="Schonknecht G."/>
            <person name="Chen W.H."/>
            <person name="Ternes C.M."/>
            <person name="Barbier G.G."/>
            <person name="Shrestha R.P."/>
            <person name="Stanke M."/>
            <person name="Brautigam A."/>
            <person name="Baker B.J."/>
            <person name="Banfield J.F."/>
            <person name="Garavito R.M."/>
            <person name="Carr K."/>
            <person name="Wilkerson C."/>
            <person name="Rensing S.A."/>
            <person name="Gagneul D."/>
            <person name="Dickenson N.E."/>
            <person name="Oesterhelt C."/>
            <person name="Lercher M.J."/>
            <person name="Weber A.P."/>
        </authorList>
    </citation>
    <scope>NUCLEOTIDE SEQUENCE [LARGE SCALE GENOMIC DNA]</scope>
    <source>
        <strain evidence="4">074W</strain>
    </source>
</reference>
<gene>
    <name evidence="3" type="ORF">Gasu_62360</name>
</gene>
<feature type="compositionally biased region" description="Low complexity" evidence="1">
    <location>
        <begin position="1446"/>
        <end position="1456"/>
    </location>
</feature>
<dbReference type="RefSeq" id="XP_005702635.1">
    <property type="nucleotide sequence ID" value="XM_005702578.2"/>
</dbReference>
<keyword evidence="4" id="KW-1185">Reference proteome</keyword>
<dbReference type="Pfam" id="PF06025">
    <property type="entry name" value="DUF913"/>
    <property type="match status" value="2"/>
</dbReference>
<dbReference type="GeneID" id="17085102"/>
<proteinExistence type="predicted"/>
<dbReference type="Pfam" id="PF22562">
    <property type="entry name" value="UBA_7"/>
    <property type="match status" value="1"/>
</dbReference>
<feature type="region of interest" description="Disordered" evidence="1">
    <location>
        <begin position="1410"/>
        <end position="1456"/>
    </location>
</feature>
<dbReference type="GO" id="GO:0004843">
    <property type="term" value="F:cysteine-type deubiquitinase activity"/>
    <property type="evidence" value="ECO:0007669"/>
    <property type="project" value="UniProtKB-EC"/>
</dbReference>
<feature type="non-terminal residue" evidence="3">
    <location>
        <position position="1"/>
    </location>
</feature>
<keyword evidence="3" id="KW-0378">Hydrolase</keyword>
<organism evidence="3 4">
    <name type="scientific">Galdieria sulphuraria</name>
    <name type="common">Red alga</name>
    <dbReference type="NCBI Taxonomy" id="130081"/>
    <lineage>
        <taxon>Eukaryota</taxon>
        <taxon>Rhodophyta</taxon>
        <taxon>Bangiophyceae</taxon>
        <taxon>Galdieriales</taxon>
        <taxon>Galdieriaceae</taxon>
        <taxon>Galdieria</taxon>
    </lineage>
</organism>
<dbReference type="EMBL" id="KB454605">
    <property type="protein sequence ID" value="EME26115.1"/>
    <property type="molecule type" value="Genomic_DNA"/>
</dbReference>
<sequence length="2138" mass="242789">MPKVAFFPKFYELPLYIRQKVERVVNAVGISQVVERCEEFCEQPLEKPCERNLFCWHQLLEFLDSIIEKYVKVVTDVFITSVSQSVSRERILQDVSFLEDEANVTELIAVLGTTLHLVESASVETRFAYSSIKSLANLLLHPNLQVCFLCLEIIHSVLRSRAKYRVLKFYCEDNRTFLERVSTLSEIWFKRGGLKLFYQILQGDYRVEKFLFPEREDFLYLSSSHSTEDSLEDSESDREEASYLEQRKISTSSALLEVSDNSKSRLLLLVEWLIRNEADKKQIFELVWNIRICNEISSLHWDNIYRLLLICLRVSVIAVLSERILHESRITSYFNKEPALFATLAKIAAGEVSFLEGKADYLLQRVCVECFSLWIDRNFHESIISACGMSSHQGLFPTLIRKEIHSFVRMDQLLMENSWNISSLVGWKEKKLFVESLFHFMERLTKSCSTPSTFPLSNAGLFPSMLLIFSSTVPLFSETVAQAARTWLTVLEHHSNLISVFRDSGGLNIVAERVFKEVCEDSVCDSPQDDIQAEESVSEYLNENSETQKIVRTTIAFRGTLPFASFIVIHDCLKLFMIGHGTSGGRYTRDIASNKFCKCLRRMIARPAYYGGDIFALAGKTVSQIAHSEPTTTGFLIEAGIADALIESLGRGIPCSNSALKSIPNLISALCLVPAGLEDTTFQLEDTAADIGCNFEELVRHVPTLKNEIVSAFTTFLSNSVKMIAKKKDKEETFTLEEYSDSENEFGGGPCTMRLDHHAMSHSNVSHVEGNHSEDIRVTAACVAAELFENFAKGNREIQAALMSRNCVSQLLSLRLGFVESRQSRKVSPYLSGLHSVVNALHRLESRHQETVFKQLMKVSKEDLAQFLDCGASLGDVWIAEEWTENVITTCRERRALQRKLFVFARRVCIDLQILTSLAKHSNFPLSAWNSQNASAFISSVAWAERLTRYHLSRTFADVQISVASSDSDLCDFSTARITHAAPFLEKPVDINFLREVCKSLYPTWDPTGDKKAKEEYKLKSSFQPFFYPRDSLKGLAWSLATFVAAVQPLYTVLCKKMNRSQRYTIRSSDDLSEISKAANSFAKALGSALSLHIMAAKSLFSCKVGSLVGKEEPQLDDVLSQLPASWTYLIGILGEIRATLFEGMNSRNSVPFTPLIVSFIENGGILALLQVLQLSNWTKEMFTMDKRLYQLVSQVRESLNGLFCISDRKQGDSLKHFLLDSQSLLRRYSVHSSAALVASTVCFNLSSGVLQLVHLLITHSGRILSDAANNNHRGNHNDRDYHPIMRWMFLDIFKLLGWLCGCLNESNIGNELKSYPASSRLMFDEYIYIVYLFQEMKNQMPSLLKTQEEFSRQHNSARRIRNLRIQQRFTESPLVAQLVEMGFSRRRAIEAVRRANTERLEYAMEVLLSLPEEEEEEESTSQPIEEEVPESSEGVSPQDMDDSSMEPSESMFSSSYTEENISLQERYFQWSCKVVAEEMSQLRSCLIGTKLGEEKIDTMISDTCAGLGISMELQVDFVPECQCSAEELKRKFQLFGETLKTCFQALLSGNCGEYSSFVFVMILRALRTKEENDETIESEYKMLANWTVQSIQKDSEEWSQADLIVLKCAILCTQHLGKKARQCFIQQNVAYYAASFIEQVASPWESLPVVHSESRPSVIQSTVGECPMIDMGLQEDKLCACLLLLNSLLAFYSNDRLLEVQDWIDNEQLAGDSHQPTSIIANNTVHMENPMEAAQPKMDALFRTLANQVDEGSSLLTKETEEMDEKKIEERVVEHILASSRNVSSQWTTMLQLPQVNCDRLMDACISLLRIPWHQMKNNVHDTTVQGCVQLLAALTEEEVMVNRFIERGGLHVLFSKNVIRWIAVKESDESNSLQVSSSLFSFRGLVRNLVQDAQVLEDGMKDSIRYILKSRSLVNPSFLIVHSLPMIAKNPVVYLKALARMTSVKKVGNGYKLELSQTATTQDALQFRDTYSISFRLRQVLQHLWELLEPKNQVDEEEWDKTWAHKYDWSVEAVHPACCKTMFYVLHDLVDTFPCVAQAVIVLSQHKTPSWIATIIEHYIGWNRKEGSTGSVGYAASLFLLSLLDREEEAIVAQMVEVVGHWLFKEMQHPRVEKVAGICRLVSAVQRLKVRYKLIS</sequence>
<dbReference type="EC" id="3.4.19.12" evidence="3"/>
<accession>M2WQP5</accession>
<protein>
    <submittedName>
        <fullName evidence="3">Ubiquitin carboxyl-terminal hydrolase</fullName>
        <ecNumber evidence="3">3.4.19.12</ecNumber>
    </submittedName>
</protein>
<dbReference type="KEGG" id="gsl:Gasu_62360"/>
<dbReference type="PROSITE" id="PS50030">
    <property type="entry name" value="UBA"/>
    <property type="match status" value="1"/>
</dbReference>
<dbReference type="InterPro" id="IPR010314">
    <property type="entry name" value="E3_Ub_ligase_DUF913"/>
</dbReference>
<dbReference type="InterPro" id="IPR015940">
    <property type="entry name" value="UBA"/>
</dbReference>
<evidence type="ECO:0000313" key="3">
    <source>
        <dbReference type="EMBL" id="EME26115.1"/>
    </source>
</evidence>
<evidence type="ECO:0000259" key="2">
    <source>
        <dbReference type="PROSITE" id="PS50030"/>
    </source>
</evidence>
<dbReference type="OrthoDB" id="8068875at2759"/>
<dbReference type="STRING" id="130081.M2WQP5"/>
<feature type="compositionally biased region" description="Acidic residues" evidence="1">
    <location>
        <begin position="1412"/>
        <end position="1431"/>
    </location>
</feature>
<dbReference type="eggNOG" id="KOG0939">
    <property type="taxonomic scope" value="Eukaryota"/>
</dbReference>
<dbReference type="Gene3D" id="1.10.8.10">
    <property type="entry name" value="DNA helicase RuvA subunit, C-terminal domain"/>
    <property type="match status" value="1"/>
</dbReference>
<name>M2WQP5_GALSU</name>